<name>A0AAV8X7A6_9CUCU</name>
<evidence type="ECO:0000313" key="6">
    <source>
        <dbReference type="Proteomes" id="UP001162162"/>
    </source>
</evidence>
<dbReference type="AlphaFoldDB" id="A0AAV8X7A6"/>
<dbReference type="Pfam" id="PF02779">
    <property type="entry name" value="Transket_pyr"/>
    <property type="match status" value="1"/>
</dbReference>
<dbReference type="Proteomes" id="UP001162162">
    <property type="component" value="Unassembled WGS sequence"/>
</dbReference>
<organism evidence="5 6">
    <name type="scientific">Aromia moschata</name>
    <dbReference type="NCBI Taxonomy" id="1265417"/>
    <lineage>
        <taxon>Eukaryota</taxon>
        <taxon>Metazoa</taxon>
        <taxon>Ecdysozoa</taxon>
        <taxon>Arthropoda</taxon>
        <taxon>Hexapoda</taxon>
        <taxon>Insecta</taxon>
        <taxon>Pterygota</taxon>
        <taxon>Neoptera</taxon>
        <taxon>Endopterygota</taxon>
        <taxon>Coleoptera</taxon>
        <taxon>Polyphaga</taxon>
        <taxon>Cucujiformia</taxon>
        <taxon>Chrysomeloidea</taxon>
        <taxon>Cerambycidae</taxon>
        <taxon>Cerambycinae</taxon>
        <taxon>Callichromatini</taxon>
        <taxon>Aromia</taxon>
    </lineage>
</organism>
<dbReference type="SUPFAM" id="SSF52518">
    <property type="entry name" value="Thiamin diphosphate-binding fold (THDP-binding)"/>
    <property type="match status" value="1"/>
</dbReference>
<proteinExistence type="predicted"/>
<evidence type="ECO:0000313" key="5">
    <source>
        <dbReference type="EMBL" id="KAJ8934434.1"/>
    </source>
</evidence>
<dbReference type="InterPro" id="IPR005475">
    <property type="entry name" value="Transketolase-like_Pyr-bd"/>
</dbReference>
<dbReference type="GO" id="GO:0007584">
    <property type="term" value="P:response to nutrient"/>
    <property type="evidence" value="ECO:0007669"/>
    <property type="project" value="TreeGrafter"/>
</dbReference>
<evidence type="ECO:0000256" key="3">
    <source>
        <dbReference type="ARBA" id="ARBA00051764"/>
    </source>
</evidence>
<comment type="cofactor">
    <cofactor evidence="1">
        <name>thiamine diphosphate</name>
        <dbReference type="ChEBI" id="CHEBI:58937"/>
    </cofactor>
</comment>
<dbReference type="PANTHER" id="PTHR42980:SF1">
    <property type="entry name" value="2-OXOISOVALERATE DEHYDROGENASE SUBUNIT BETA, MITOCHONDRIAL"/>
    <property type="match status" value="1"/>
</dbReference>
<dbReference type="Gene3D" id="3.40.50.970">
    <property type="match status" value="1"/>
</dbReference>
<dbReference type="InterPro" id="IPR029061">
    <property type="entry name" value="THDP-binding"/>
</dbReference>
<evidence type="ECO:0000256" key="2">
    <source>
        <dbReference type="ARBA" id="ARBA00023002"/>
    </source>
</evidence>
<dbReference type="EMBL" id="JAPWTK010001044">
    <property type="protein sequence ID" value="KAJ8934434.1"/>
    <property type="molecule type" value="Genomic_DNA"/>
</dbReference>
<evidence type="ECO:0000259" key="4">
    <source>
        <dbReference type="SMART" id="SM00861"/>
    </source>
</evidence>
<comment type="caution">
    <text evidence="5">The sequence shown here is derived from an EMBL/GenBank/DDBJ whole genome shotgun (WGS) entry which is preliminary data.</text>
</comment>
<feature type="domain" description="Transketolase-like pyrimidine-binding" evidence="4">
    <location>
        <begin position="5"/>
        <end position="147"/>
    </location>
</feature>
<accession>A0AAV8X7A6</accession>
<dbReference type="SMART" id="SM00861">
    <property type="entry name" value="Transket_pyr"/>
    <property type="match status" value="1"/>
</dbReference>
<protein>
    <recommendedName>
        <fullName evidence="4">Transketolase-like pyrimidine-binding domain-containing protein</fullName>
    </recommendedName>
</protein>
<evidence type="ECO:0000256" key="1">
    <source>
        <dbReference type="ARBA" id="ARBA00001964"/>
    </source>
</evidence>
<dbReference type="GO" id="GO:0003863">
    <property type="term" value="F:branched-chain 2-oxo acid dehydrogenase activity"/>
    <property type="evidence" value="ECO:0007669"/>
    <property type="project" value="UniProtKB-EC"/>
</dbReference>
<dbReference type="PANTHER" id="PTHR42980">
    <property type="entry name" value="2-OXOISOVALERATE DEHYDROGENASE SUBUNIT BETA-RELATED"/>
    <property type="match status" value="1"/>
</dbReference>
<keyword evidence="6" id="KW-1185">Reference proteome</keyword>
<reference evidence="5" key="1">
    <citation type="journal article" date="2023" name="Insect Mol. Biol.">
        <title>Genome sequencing provides insights into the evolution of gene families encoding plant cell wall-degrading enzymes in longhorned beetles.</title>
        <authorList>
            <person name="Shin N.R."/>
            <person name="Okamura Y."/>
            <person name="Kirsch R."/>
            <person name="Pauchet Y."/>
        </authorList>
    </citation>
    <scope>NUCLEOTIDE SEQUENCE</scope>
    <source>
        <strain evidence="5">AMC_N1</strain>
    </source>
</reference>
<sequence>QRSKMNMFQAVNSALDLTLQQDESALVFGEDVSFGGVFRCTVGLQKKYGKARVFNTPLCEQGIVGFGIGVAAMGRTAVAEIQFADYIFPAFDQVRRQSIVRLVNEAAKYRYRSGENMIVESLRLEHHGVRWDTGPSTILSVQKRILHILQG</sequence>
<feature type="non-terminal residue" evidence="5">
    <location>
        <position position="1"/>
    </location>
</feature>
<comment type="catalytic activity">
    <reaction evidence="3">
        <text>N(6)-[(R)-lipoyl]-L-lysyl-[protein] + 3-methyl-2-oxobutanoate + H(+) = N(6)-[(R)-S(8)-2-methylpropanoyldihydrolipoyl]-L-lysyl-[protein] + CO2</text>
        <dbReference type="Rhea" id="RHEA:13457"/>
        <dbReference type="Rhea" id="RHEA-COMP:10474"/>
        <dbReference type="Rhea" id="RHEA-COMP:10497"/>
        <dbReference type="ChEBI" id="CHEBI:11851"/>
        <dbReference type="ChEBI" id="CHEBI:15378"/>
        <dbReference type="ChEBI" id="CHEBI:16526"/>
        <dbReference type="ChEBI" id="CHEBI:83099"/>
        <dbReference type="ChEBI" id="CHEBI:83142"/>
        <dbReference type="EC" id="1.2.4.4"/>
    </reaction>
    <physiologicalReaction direction="left-to-right" evidence="3">
        <dbReference type="Rhea" id="RHEA:13458"/>
    </physiologicalReaction>
</comment>
<dbReference type="GO" id="GO:0009083">
    <property type="term" value="P:branched-chain amino acid catabolic process"/>
    <property type="evidence" value="ECO:0007669"/>
    <property type="project" value="TreeGrafter"/>
</dbReference>
<gene>
    <name evidence="5" type="ORF">NQ318_017135</name>
</gene>
<keyword evidence="2" id="KW-0560">Oxidoreductase</keyword>